<dbReference type="GO" id="GO:0140359">
    <property type="term" value="F:ABC-type transporter activity"/>
    <property type="evidence" value="ECO:0007669"/>
    <property type="project" value="InterPro"/>
</dbReference>
<reference evidence="7" key="2">
    <citation type="journal article" date="2021" name="PeerJ">
        <title>Extensive microbial diversity within the chicken gut microbiome revealed by metagenomics and culture.</title>
        <authorList>
            <person name="Gilroy R."/>
            <person name="Ravi A."/>
            <person name="Getino M."/>
            <person name="Pursley I."/>
            <person name="Horton D.L."/>
            <person name="Alikhan N.F."/>
            <person name="Baker D."/>
            <person name="Gharbi K."/>
            <person name="Hall N."/>
            <person name="Watson M."/>
            <person name="Adriaenssens E.M."/>
            <person name="Foster-Nyarko E."/>
            <person name="Jarju S."/>
            <person name="Secka A."/>
            <person name="Antonio M."/>
            <person name="Oren A."/>
            <person name="Chaudhuri R.R."/>
            <person name="La Ragione R."/>
            <person name="Hildebrand F."/>
            <person name="Pallen M.J."/>
        </authorList>
    </citation>
    <scope>NUCLEOTIDE SEQUENCE</scope>
    <source>
        <strain evidence="7">CHK147-3167</strain>
    </source>
</reference>
<organism evidence="7 8">
    <name type="scientific">Candidatus Coprosoma intestinipullorum</name>
    <dbReference type="NCBI Taxonomy" id="2840752"/>
    <lineage>
        <taxon>Bacteria</taxon>
        <taxon>Bacillati</taxon>
        <taxon>Bacillota</taxon>
        <taxon>Bacillota incertae sedis</taxon>
        <taxon>Candidatus Coprosoma</taxon>
    </lineage>
</organism>
<sequence length="438" mass="48720">MKNKLKFLVNMSLRRKIKTKWFVLANVIFALLIAGLFNVDTIINAFGGDFDDAQKVYVIDNSNEEYNTFDILKKQSEEYKNMTNNSDEAFDFKRAKKDAKEIIEDDKDAWILVIDNDSENVIRAKLVSEGYASATEYAQITMIMNNVKSTLALAESNISASELAKISDPIELDREILDENKKSEAESTQMIMSTVFPLVILPFFALTIFLVQMVGAEVNDEKTTRGMEIIISNVSPKVHFFSKVIASNLFVLIQGALLIAYAAIGIGIRTYSGSNNILGATSFDISSLLDGIVSSDVTAQLGYVIPLALVLMILTFIGYALLAGILASMTTNTEDFQQLQMPIVILSLVGYYLAMMAGVFEGSLFIKIFAFVPFISAILAPSLLILGQIGIFEFVIAIVLMILTNYILIKYGLRIYKVGILNYSSKGLWKKMFKALRR</sequence>
<evidence type="ECO:0000256" key="4">
    <source>
        <dbReference type="ARBA" id="ARBA00023136"/>
    </source>
</evidence>
<evidence type="ECO:0000256" key="2">
    <source>
        <dbReference type="ARBA" id="ARBA00022692"/>
    </source>
</evidence>
<dbReference type="EMBL" id="DVFV01000096">
    <property type="protein sequence ID" value="HIQ91052.1"/>
    <property type="molecule type" value="Genomic_DNA"/>
</dbReference>
<comment type="caution">
    <text evidence="7">The sequence shown here is derived from an EMBL/GenBank/DDBJ whole genome shotgun (WGS) entry which is preliminary data.</text>
</comment>
<evidence type="ECO:0000313" key="8">
    <source>
        <dbReference type="Proteomes" id="UP000886786"/>
    </source>
</evidence>
<feature type="domain" description="ABC-2 type transporter transmembrane" evidence="6">
    <location>
        <begin position="20"/>
        <end position="404"/>
    </location>
</feature>
<dbReference type="InterPro" id="IPR013525">
    <property type="entry name" value="ABC2_TM"/>
</dbReference>
<accession>A0A9D1CYS8</accession>
<proteinExistence type="predicted"/>
<feature type="transmembrane region" description="Helical" evidence="5">
    <location>
        <begin position="303"/>
        <end position="327"/>
    </location>
</feature>
<keyword evidence="4 5" id="KW-0472">Membrane</keyword>
<evidence type="ECO:0000256" key="1">
    <source>
        <dbReference type="ARBA" id="ARBA00004141"/>
    </source>
</evidence>
<gene>
    <name evidence="7" type="ORF">IAB27_05470</name>
</gene>
<evidence type="ECO:0000313" key="7">
    <source>
        <dbReference type="EMBL" id="HIQ91052.1"/>
    </source>
</evidence>
<keyword evidence="3 5" id="KW-1133">Transmembrane helix</keyword>
<protein>
    <submittedName>
        <fullName evidence="7">ABC transporter permease</fullName>
    </submittedName>
</protein>
<name>A0A9D1CYS8_9FIRM</name>
<comment type="subcellular location">
    <subcellularLocation>
        <location evidence="1">Membrane</location>
        <topology evidence="1">Multi-pass membrane protein</topology>
    </subcellularLocation>
</comment>
<evidence type="ECO:0000256" key="5">
    <source>
        <dbReference type="SAM" id="Phobius"/>
    </source>
</evidence>
<reference evidence="7" key="1">
    <citation type="submission" date="2020-10" db="EMBL/GenBank/DDBJ databases">
        <authorList>
            <person name="Gilroy R."/>
        </authorList>
    </citation>
    <scope>NUCLEOTIDE SEQUENCE</scope>
    <source>
        <strain evidence="7">CHK147-3167</strain>
    </source>
</reference>
<feature type="transmembrane region" description="Helical" evidence="5">
    <location>
        <begin position="339"/>
        <end position="358"/>
    </location>
</feature>
<dbReference type="GO" id="GO:0016020">
    <property type="term" value="C:membrane"/>
    <property type="evidence" value="ECO:0007669"/>
    <property type="project" value="UniProtKB-SubCell"/>
</dbReference>
<dbReference type="AlphaFoldDB" id="A0A9D1CYS8"/>
<dbReference type="Proteomes" id="UP000886786">
    <property type="component" value="Unassembled WGS sequence"/>
</dbReference>
<evidence type="ECO:0000259" key="6">
    <source>
        <dbReference type="Pfam" id="PF12698"/>
    </source>
</evidence>
<keyword evidence="2 5" id="KW-0812">Transmembrane</keyword>
<feature type="transmembrane region" description="Helical" evidence="5">
    <location>
        <begin position="21"/>
        <end position="39"/>
    </location>
</feature>
<feature type="transmembrane region" description="Helical" evidence="5">
    <location>
        <begin position="190"/>
        <end position="211"/>
    </location>
</feature>
<dbReference type="Pfam" id="PF12698">
    <property type="entry name" value="ABC2_membrane_3"/>
    <property type="match status" value="1"/>
</dbReference>
<feature type="transmembrane region" description="Helical" evidence="5">
    <location>
        <begin position="249"/>
        <end position="268"/>
    </location>
</feature>
<evidence type="ECO:0000256" key="3">
    <source>
        <dbReference type="ARBA" id="ARBA00022989"/>
    </source>
</evidence>
<feature type="transmembrane region" description="Helical" evidence="5">
    <location>
        <begin position="391"/>
        <end position="409"/>
    </location>
</feature>